<evidence type="ECO:0000313" key="1">
    <source>
        <dbReference type="EMBL" id="KIU23776.1"/>
    </source>
</evidence>
<gene>
    <name evidence="1" type="ORF">ab3b_01353</name>
</gene>
<reference evidence="1 2" key="1">
    <citation type="journal article" date="2015" name="Microbiology (Mosc.)">
        <title>Genomics of the Weissella cibaria species with an examination of its metabolic traits.</title>
        <authorList>
            <person name="Lynch K.M."/>
            <person name="Lucid A."/>
            <person name="Arendt E.K."/>
            <person name="Sleator R.D."/>
            <person name="Lucey B."/>
            <person name="Coffey A."/>
        </authorList>
    </citation>
    <scope>NUCLEOTIDE SEQUENCE [LARGE SCALE GENOMIC DNA]</scope>
    <source>
        <strain evidence="1 2">AB3b</strain>
    </source>
</reference>
<protein>
    <submittedName>
        <fullName evidence="1">Uncharacterized protein</fullName>
    </submittedName>
</protein>
<accession>A0A0D1M6T8</accession>
<proteinExistence type="predicted"/>
<dbReference type="AlphaFoldDB" id="A0A0D1M6T8"/>
<dbReference type="PATRIC" id="fig|137591.24.peg.1323"/>
<sequence>MAYTNHLADLRMFEKDTMQNLHWSLDDIEEADYEELMEVMNASEEDKMQNPDAMMNLYQSLG</sequence>
<dbReference type="EMBL" id="JWHT01000032">
    <property type="protein sequence ID" value="KIU23776.1"/>
    <property type="molecule type" value="Genomic_DNA"/>
</dbReference>
<organism evidence="1 2">
    <name type="scientific">Weissella cibaria</name>
    <dbReference type="NCBI Taxonomy" id="137591"/>
    <lineage>
        <taxon>Bacteria</taxon>
        <taxon>Bacillati</taxon>
        <taxon>Bacillota</taxon>
        <taxon>Bacilli</taxon>
        <taxon>Lactobacillales</taxon>
        <taxon>Lactobacillaceae</taxon>
        <taxon>Weissella</taxon>
    </lineage>
</organism>
<name>A0A0D1M6T8_9LACO</name>
<dbReference type="RefSeq" id="WP_043941320.1">
    <property type="nucleotide sequence ID" value="NZ_JWHT01000032.1"/>
</dbReference>
<comment type="caution">
    <text evidence="1">The sequence shown here is derived from an EMBL/GenBank/DDBJ whole genome shotgun (WGS) entry which is preliminary data.</text>
</comment>
<evidence type="ECO:0000313" key="2">
    <source>
        <dbReference type="Proteomes" id="UP000032289"/>
    </source>
</evidence>
<dbReference type="Proteomes" id="UP000032289">
    <property type="component" value="Unassembled WGS sequence"/>
</dbReference>